<dbReference type="EMBL" id="JAUTXT010000042">
    <property type="protein sequence ID" value="KAK3671547.1"/>
    <property type="molecule type" value="Genomic_DNA"/>
</dbReference>
<dbReference type="AlphaFoldDB" id="A0AAE0WFN8"/>
<feature type="disulfide bond" evidence="5">
    <location>
        <begin position="184"/>
        <end position="189"/>
    </location>
</feature>
<dbReference type="Proteomes" id="UP001274830">
    <property type="component" value="Unassembled WGS sequence"/>
</dbReference>
<evidence type="ECO:0000256" key="4">
    <source>
        <dbReference type="PIRSR" id="PIRSR000948-1"/>
    </source>
</evidence>
<feature type="chain" id="PRO_5042279432" description="Sphingomyelin phosphodiesterase" evidence="6">
    <location>
        <begin position="17"/>
        <end position="646"/>
    </location>
</feature>
<keyword evidence="5" id="KW-1015">Disulfide bond</keyword>
<dbReference type="GO" id="GO:0016798">
    <property type="term" value="F:hydrolase activity, acting on glycosyl bonds"/>
    <property type="evidence" value="ECO:0007669"/>
    <property type="project" value="UniProtKB-KW"/>
</dbReference>
<evidence type="ECO:0000256" key="1">
    <source>
        <dbReference type="ARBA" id="ARBA00022801"/>
    </source>
</evidence>
<gene>
    <name evidence="8" type="ORF">LTR78_008647</name>
</gene>
<feature type="binding site" evidence="4">
    <location>
        <position position="399"/>
    </location>
    <ligand>
        <name>Zn(2+)</name>
        <dbReference type="ChEBI" id="CHEBI:29105"/>
        <label>2</label>
    </ligand>
</feature>
<dbReference type="PANTHER" id="PTHR10340">
    <property type="entry name" value="SPHINGOMYELIN PHOSPHODIESTERASE"/>
    <property type="match status" value="1"/>
</dbReference>
<evidence type="ECO:0000256" key="5">
    <source>
        <dbReference type="PIRSR" id="PIRSR000948-2"/>
    </source>
</evidence>
<feature type="disulfide bond" evidence="5">
    <location>
        <begin position="190"/>
        <end position="217"/>
    </location>
</feature>
<feature type="binding site" evidence="4">
    <location>
        <position position="246"/>
    </location>
    <ligand>
        <name>Zn(2+)</name>
        <dbReference type="ChEBI" id="CHEBI:29105"/>
        <label>2</label>
    </ligand>
</feature>
<comment type="similarity">
    <text evidence="3">Belongs to the acid sphingomyelinase family.</text>
</comment>
<feature type="disulfide bond" evidence="5">
    <location>
        <begin position="54"/>
        <end position="130"/>
    </location>
</feature>
<dbReference type="GO" id="GO:0006685">
    <property type="term" value="P:sphingomyelin catabolic process"/>
    <property type="evidence" value="ECO:0007669"/>
    <property type="project" value="UniProtKB-UniRule"/>
</dbReference>
<feature type="binding site" evidence="4">
    <location>
        <position position="169"/>
    </location>
    <ligand>
        <name>Zn(2+)</name>
        <dbReference type="ChEBI" id="CHEBI:29105"/>
        <label>1</label>
    </ligand>
</feature>
<comment type="function">
    <text evidence="3">Converts sphingomyelin to ceramide.</text>
</comment>
<keyword evidence="4" id="KW-0479">Metal-binding</keyword>
<reference evidence="8" key="1">
    <citation type="submission" date="2023-07" db="EMBL/GenBank/DDBJ databases">
        <title>Black Yeasts Isolated from many extreme environments.</title>
        <authorList>
            <person name="Coleine C."/>
            <person name="Stajich J.E."/>
            <person name="Selbmann L."/>
        </authorList>
    </citation>
    <scope>NUCLEOTIDE SEQUENCE</scope>
    <source>
        <strain evidence="8">CCFEE 5485</strain>
    </source>
</reference>
<evidence type="ECO:0000256" key="2">
    <source>
        <dbReference type="ARBA" id="ARBA00023180"/>
    </source>
</evidence>
<dbReference type="InterPro" id="IPR041805">
    <property type="entry name" value="ASMase/PPN1_MPP"/>
</dbReference>
<dbReference type="GO" id="GO:0046872">
    <property type="term" value="F:metal ion binding"/>
    <property type="evidence" value="ECO:0007669"/>
    <property type="project" value="UniProtKB-KW"/>
</dbReference>
<keyword evidence="1 3" id="KW-0378">Hydrolase</keyword>
<evidence type="ECO:0000256" key="3">
    <source>
        <dbReference type="PIRNR" id="PIRNR000948"/>
    </source>
</evidence>
<feature type="signal peptide" evidence="6">
    <location>
        <begin position="1"/>
        <end position="16"/>
    </location>
</feature>
<keyword evidence="3" id="KW-0326">Glycosidase</keyword>
<feature type="disulfide bond" evidence="5">
    <location>
        <begin position="570"/>
        <end position="574"/>
    </location>
</feature>
<sequence length="646" mass="71723">MPSLLQFFTFATFGTAQTLISQLHNQSNANFNSTPAYKQALLATVNTTFHAKTCNDCDDILRVLKSVAELGEAPFAELSIAFCNAAHEGDPDVCAGLETLEAPSVSWALRQMVIPSQTAQVFCEALYGLCPQPAILDYTVPFPKPKPAKKHTWPPTSGLESLKVVHISDMHVDHSYTIGSSYNCSKSICCRSYNASFAAGSELAKLYPAEPFGEYYCDTPVDLEEAQYSGVAEFARNRAFTISTGDMVEGFTWGTSDTEIEYDISDIYHRMRKSLGLVFPAIGNHDANPVNSFPLPELKTSYNNTYDYNLDAQLWQPWIGSAAAAQVRAHSGMYSTTYTSPSTGSCLRIISINTMFWEGVNWWIYNTTMPRDPAGVLAFLVSQLQLAEDNDERAWIIGHIPPGRPDALYDYSAYLDQVVERYEGTIAAMFWGHTHRDQFEISYADYMNQTAAGARMVGFIAPSLTPTSGNPNFRVYSVDPITFSIQDYTVYTANLSTPDYHTLGPKWEEYYSFKAAYGPLLDPPYTDAHAELTPAFMHNVTMLFENSDTVFQQYYDRKQRGWTPQGYGPCEGSCKTNEICQLRSAQSQYACLAPSAAMKKRDGEVEGGFVARVQSECSQSRMVGVLHGMAGSLDVVKQKLEVLRKG</sequence>
<feature type="binding site" evidence="4">
    <location>
        <position position="246"/>
    </location>
    <ligand>
        <name>Zn(2+)</name>
        <dbReference type="ChEBI" id="CHEBI:29105"/>
        <label>1</label>
    </ligand>
</feature>
<keyword evidence="9" id="KW-1185">Reference proteome</keyword>
<dbReference type="CDD" id="cd00842">
    <property type="entry name" value="MPP_ASMase"/>
    <property type="match status" value="1"/>
</dbReference>
<dbReference type="Gene3D" id="3.60.21.10">
    <property type="match status" value="1"/>
</dbReference>
<dbReference type="InterPro" id="IPR004843">
    <property type="entry name" value="Calcineurin-like_PHP"/>
</dbReference>
<dbReference type="GO" id="GO:0016020">
    <property type="term" value="C:membrane"/>
    <property type="evidence" value="ECO:0007669"/>
    <property type="project" value="GOC"/>
</dbReference>
<feature type="binding site" evidence="4">
    <location>
        <position position="435"/>
    </location>
    <ligand>
        <name>Zn(2+)</name>
        <dbReference type="ChEBI" id="CHEBI:29105"/>
        <label>1</label>
    </ligand>
</feature>
<keyword evidence="2" id="KW-0325">Glycoprotein</keyword>
<accession>A0AAE0WFN8</accession>
<dbReference type="PIRSF" id="PIRSF000948">
    <property type="entry name" value="Sphingomy_PDE"/>
    <property type="match status" value="1"/>
</dbReference>
<protein>
    <recommendedName>
        <fullName evidence="3">Sphingomyelin phosphodiesterase</fullName>
    </recommendedName>
</protein>
<dbReference type="InterPro" id="IPR029052">
    <property type="entry name" value="Metallo-depent_PP-like"/>
</dbReference>
<dbReference type="InterPro" id="IPR011160">
    <property type="entry name" value="Sphingomy_PDE"/>
</dbReference>
<comment type="cofactor">
    <cofactor evidence="4">
        <name>Zn(2+)</name>
        <dbReference type="ChEBI" id="CHEBI:29105"/>
    </cofactor>
    <text evidence="4">Binds 2 Zn(2+) ions per subunit.</text>
</comment>
<feature type="binding site" evidence="4">
    <location>
        <position position="171"/>
    </location>
    <ligand>
        <name>Zn(2+)</name>
        <dbReference type="ChEBI" id="CHEBI:29105"/>
        <label>1</label>
    </ligand>
</feature>
<feature type="binding site" evidence="4">
    <location>
        <position position="433"/>
    </location>
    <ligand>
        <name>Zn(2+)</name>
        <dbReference type="ChEBI" id="CHEBI:29105"/>
        <label>2</label>
    </ligand>
</feature>
<proteinExistence type="inferred from homology"/>
<organism evidence="8 9">
    <name type="scientific">Recurvomyces mirabilis</name>
    <dbReference type="NCBI Taxonomy" id="574656"/>
    <lineage>
        <taxon>Eukaryota</taxon>
        <taxon>Fungi</taxon>
        <taxon>Dikarya</taxon>
        <taxon>Ascomycota</taxon>
        <taxon>Pezizomycotina</taxon>
        <taxon>Dothideomycetes</taxon>
        <taxon>Dothideomycetidae</taxon>
        <taxon>Mycosphaerellales</taxon>
        <taxon>Teratosphaeriaceae</taxon>
        <taxon>Recurvomyces</taxon>
    </lineage>
</organism>
<dbReference type="PANTHER" id="PTHR10340:SF34">
    <property type="entry name" value="SPHINGOMYELIN PHOSPHODIESTERASE"/>
    <property type="match status" value="1"/>
</dbReference>
<keyword evidence="6" id="KW-0732">Signal</keyword>
<dbReference type="Pfam" id="PF00149">
    <property type="entry name" value="Metallophos"/>
    <property type="match status" value="1"/>
</dbReference>
<feature type="disulfide bond" evidence="5">
    <location>
        <begin position="83"/>
        <end position="94"/>
    </location>
</feature>
<evidence type="ECO:0000313" key="9">
    <source>
        <dbReference type="Proteomes" id="UP001274830"/>
    </source>
</evidence>
<comment type="caution">
    <text evidence="8">The sequence shown here is derived from an EMBL/GenBank/DDBJ whole genome shotgun (WGS) entry which is preliminary data.</text>
</comment>
<keyword evidence="4" id="KW-0862">Zinc</keyword>
<name>A0AAE0WFN8_9PEZI</name>
<evidence type="ECO:0000313" key="8">
    <source>
        <dbReference type="EMBL" id="KAK3671547.1"/>
    </source>
</evidence>
<evidence type="ECO:0000259" key="7">
    <source>
        <dbReference type="Pfam" id="PF00149"/>
    </source>
</evidence>
<dbReference type="SUPFAM" id="SSF56300">
    <property type="entry name" value="Metallo-dependent phosphatases"/>
    <property type="match status" value="1"/>
</dbReference>
<feature type="binding site" evidence="4">
    <location>
        <position position="284"/>
    </location>
    <ligand>
        <name>Zn(2+)</name>
        <dbReference type="ChEBI" id="CHEBI:29105"/>
        <label>2</label>
    </ligand>
</feature>
<dbReference type="GO" id="GO:0004767">
    <property type="term" value="F:sphingomyelin phosphodiesterase activity"/>
    <property type="evidence" value="ECO:0007669"/>
    <property type="project" value="UniProtKB-UniRule"/>
</dbReference>
<feature type="domain" description="Calcineurin-like phosphoesterase" evidence="7">
    <location>
        <begin position="162"/>
        <end position="436"/>
    </location>
</feature>
<evidence type="ECO:0000256" key="6">
    <source>
        <dbReference type="SAM" id="SignalP"/>
    </source>
</evidence>